<evidence type="ECO:0000313" key="10">
    <source>
        <dbReference type="Proteomes" id="UP000265520"/>
    </source>
</evidence>
<name>A0A392RIW7_9FABA</name>
<evidence type="ECO:0000256" key="1">
    <source>
        <dbReference type="ARBA" id="ARBA00004479"/>
    </source>
</evidence>
<keyword evidence="9" id="KW-0418">Kinase</keyword>
<evidence type="ECO:0000313" key="9">
    <source>
        <dbReference type="EMBL" id="MCI35545.1"/>
    </source>
</evidence>
<keyword evidence="9" id="KW-0808">Transferase</keyword>
<evidence type="ECO:0000256" key="3">
    <source>
        <dbReference type="ARBA" id="ARBA00022692"/>
    </source>
</evidence>
<evidence type="ECO:0000259" key="8">
    <source>
        <dbReference type="PROSITE" id="PS50011"/>
    </source>
</evidence>
<dbReference type="GO" id="GO:0016020">
    <property type="term" value="C:membrane"/>
    <property type="evidence" value="ECO:0007669"/>
    <property type="project" value="UniProtKB-SubCell"/>
</dbReference>
<dbReference type="EMBL" id="LXQA010224496">
    <property type="protein sequence ID" value="MCI35545.1"/>
    <property type="molecule type" value="Genomic_DNA"/>
</dbReference>
<dbReference type="InterPro" id="IPR000719">
    <property type="entry name" value="Prot_kinase_dom"/>
</dbReference>
<protein>
    <submittedName>
        <fullName evidence="9">Cysteine-rich receptor-like protein kinase</fullName>
    </submittedName>
</protein>
<feature type="non-terminal residue" evidence="9">
    <location>
        <position position="70"/>
    </location>
</feature>
<sequence length="70" mass="8077">MNREVELRKLHEIAIGTAKVPKIADFGLAKLRSRESKVVMNTHFRGTRGYAAPEMWKAYPVTYKCDVYSF</sequence>
<keyword evidence="6" id="KW-0472">Membrane</keyword>
<evidence type="ECO:0000256" key="4">
    <source>
        <dbReference type="ARBA" id="ARBA00022729"/>
    </source>
</evidence>
<keyword evidence="7" id="KW-0325">Glycoprotein</keyword>
<feature type="domain" description="Protein kinase" evidence="8">
    <location>
        <begin position="1"/>
        <end position="70"/>
    </location>
</feature>
<evidence type="ECO:0000256" key="2">
    <source>
        <dbReference type="ARBA" id="ARBA00022527"/>
    </source>
</evidence>
<dbReference type="PROSITE" id="PS50011">
    <property type="entry name" value="PROTEIN_KINASE_DOM"/>
    <property type="match status" value="1"/>
</dbReference>
<dbReference type="GO" id="GO:0005524">
    <property type="term" value="F:ATP binding"/>
    <property type="evidence" value="ECO:0007669"/>
    <property type="project" value="InterPro"/>
</dbReference>
<proteinExistence type="predicted"/>
<dbReference type="Gene3D" id="1.10.510.10">
    <property type="entry name" value="Transferase(Phosphotransferase) domain 1"/>
    <property type="match status" value="1"/>
</dbReference>
<dbReference type="PANTHER" id="PTHR27009">
    <property type="entry name" value="RUST RESISTANCE KINASE LR10-RELATED"/>
    <property type="match status" value="1"/>
</dbReference>
<dbReference type="InterPro" id="IPR011009">
    <property type="entry name" value="Kinase-like_dom_sf"/>
</dbReference>
<comment type="caution">
    <text evidence="9">The sequence shown here is derived from an EMBL/GenBank/DDBJ whole genome shotgun (WGS) entry which is preliminary data.</text>
</comment>
<organism evidence="9 10">
    <name type="scientific">Trifolium medium</name>
    <dbReference type="NCBI Taxonomy" id="97028"/>
    <lineage>
        <taxon>Eukaryota</taxon>
        <taxon>Viridiplantae</taxon>
        <taxon>Streptophyta</taxon>
        <taxon>Embryophyta</taxon>
        <taxon>Tracheophyta</taxon>
        <taxon>Spermatophyta</taxon>
        <taxon>Magnoliopsida</taxon>
        <taxon>eudicotyledons</taxon>
        <taxon>Gunneridae</taxon>
        <taxon>Pentapetalae</taxon>
        <taxon>rosids</taxon>
        <taxon>fabids</taxon>
        <taxon>Fabales</taxon>
        <taxon>Fabaceae</taxon>
        <taxon>Papilionoideae</taxon>
        <taxon>50 kb inversion clade</taxon>
        <taxon>NPAAA clade</taxon>
        <taxon>Hologalegina</taxon>
        <taxon>IRL clade</taxon>
        <taxon>Trifolieae</taxon>
        <taxon>Trifolium</taxon>
    </lineage>
</organism>
<keyword evidence="3" id="KW-0812">Transmembrane</keyword>
<dbReference type="GO" id="GO:0004674">
    <property type="term" value="F:protein serine/threonine kinase activity"/>
    <property type="evidence" value="ECO:0007669"/>
    <property type="project" value="UniProtKB-KW"/>
</dbReference>
<keyword evidence="4" id="KW-0732">Signal</keyword>
<evidence type="ECO:0000256" key="7">
    <source>
        <dbReference type="ARBA" id="ARBA00023180"/>
    </source>
</evidence>
<dbReference type="AlphaFoldDB" id="A0A392RIW7"/>
<evidence type="ECO:0000256" key="5">
    <source>
        <dbReference type="ARBA" id="ARBA00022989"/>
    </source>
</evidence>
<dbReference type="Pfam" id="PF00069">
    <property type="entry name" value="Pkinase"/>
    <property type="match status" value="1"/>
</dbReference>
<dbReference type="Proteomes" id="UP000265520">
    <property type="component" value="Unassembled WGS sequence"/>
</dbReference>
<keyword evidence="5" id="KW-1133">Transmembrane helix</keyword>
<comment type="subcellular location">
    <subcellularLocation>
        <location evidence="1">Membrane</location>
        <topology evidence="1">Single-pass type I membrane protein</topology>
    </subcellularLocation>
</comment>
<accession>A0A392RIW7</accession>
<keyword evidence="2" id="KW-0723">Serine/threonine-protein kinase</keyword>
<keyword evidence="9" id="KW-0675">Receptor</keyword>
<reference evidence="9 10" key="1">
    <citation type="journal article" date="2018" name="Front. Plant Sci.">
        <title>Red Clover (Trifolium pratense) and Zigzag Clover (T. medium) - A Picture of Genomic Similarities and Differences.</title>
        <authorList>
            <person name="Dluhosova J."/>
            <person name="Istvanek J."/>
            <person name="Nedelnik J."/>
            <person name="Repkova J."/>
        </authorList>
    </citation>
    <scope>NUCLEOTIDE SEQUENCE [LARGE SCALE GENOMIC DNA]</scope>
    <source>
        <strain evidence="10">cv. 10/8</strain>
        <tissue evidence="9">Leaf</tissue>
    </source>
</reference>
<keyword evidence="10" id="KW-1185">Reference proteome</keyword>
<evidence type="ECO:0000256" key="6">
    <source>
        <dbReference type="ARBA" id="ARBA00023136"/>
    </source>
</evidence>
<dbReference type="InterPro" id="IPR045874">
    <property type="entry name" value="LRK10/LRL21-25-like"/>
</dbReference>
<dbReference type="SUPFAM" id="SSF56112">
    <property type="entry name" value="Protein kinase-like (PK-like)"/>
    <property type="match status" value="1"/>
</dbReference>